<evidence type="ECO:0000313" key="1">
    <source>
        <dbReference type="EMBL" id="KAI9909388.1"/>
    </source>
</evidence>
<keyword evidence="2" id="KW-1185">Reference proteome</keyword>
<protein>
    <submittedName>
        <fullName evidence="1">Uncharacterized protein</fullName>
    </submittedName>
</protein>
<gene>
    <name evidence="1" type="ORF">PsorP6_015008</name>
</gene>
<reference evidence="1 2" key="1">
    <citation type="journal article" date="2022" name="bioRxiv">
        <title>The genome of the oomycete Peronosclerospora sorghi, a cosmopolitan pathogen of maize and sorghum, is inflated with dispersed pseudogenes.</title>
        <authorList>
            <person name="Fletcher K."/>
            <person name="Martin F."/>
            <person name="Isakeit T."/>
            <person name="Cavanaugh K."/>
            <person name="Magill C."/>
            <person name="Michelmore R."/>
        </authorList>
    </citation>
    <scope>NUCLEOTIDE SEQUENCE [LARGE SCALE GENOMIC DNA]</scope>
    <source>
        <strain evidence="1">P6</strain>
    </source>
</reference>
<dbReference type="Proteomes" id="UP001163321">
    <property type="component" value="Chromosome 7"/>
</dbReference>
<sequence length="114" mass="12275">MNRRSYSEVVQSGSRRANKLAASDDFPDFPNESPNEIRGIQDGISVFEGPGIKGTKFRIKDELDLEGLGSRGGLFIGSSSYLVAQAETPPVEPAVEEDLAAEEYLVAEEDPTAA</sequence>
<comment type="caution">
    <text evidence="1">The sequence shown here is derived from an EMBL/GenBank/DDBJ whole genome shotgun (WGS) entry which is preliminary data.</text>
</comment>
<evidence type="ECO:0000313" key="2">
    <source>
        <dbReference type="Proteomes" id="UP001163321"/>
    </source>
</evidence>
<proteinExistence type="predicted"/>
<organism evidence="1 2">
    <name type="scientific">Peronosclerospora sorghi</name>
    <dbReference type="NCBI Taxonomy" id="230839"/>
    <lineage>
        <taxon>Eukaryota</taxon>
        <taxon>Sar</taxon>
        <taxon>Stramenopiles</taxon>
        <taxon>Oomycota</taxon>
        <taxon>Peronosporomycetes</taxon>
        <taxon>Peronosporales</taxon>
        <taxon>Peronosporaceae</taxon>
        <taxon>Peronosclerospora</taxon>
    </lineage>
</organism>
<accession>A0ACC0VU63</accession>
<name>A0ACC0VU63_9STRA</name>
<dbReference type="EMBL" id="CM047586">
    <property type="protein sequence ID" value="KAI9909388.1"/>
    <property type="molecule type" value="Genomic_DNA"/>
</dbReference>